<dbReference type="Proteomes" id="UP000254792">
    <property type="component" value="Chromosome"/>
</dbReference>
<proteinExistence type="predicted"/>
<dbReference type="KEGG" id="salx:SALLE_v1c06160"/>
<keyword evidence="2" id="KW-1185">Reference proteome</keyword>
<gene>
    <name evidence="1" type="ORF">SALLE_v1c06160</name>
</gene>
<sequence length="128" mass="15180">MSSSNENNEYFAKLSFLQDENLHLRQEVEVLRAKHKYLDEGVAKTKEVFDVANHNAEKIIMRALDFSFNVKQAITKLLLNLREFKDDEQNFLQVIENFLERNEKIFNFEKNDIAKVAQIIREELLETM</sequence>
<dbReference type="EMBL" id="CP031376">
    <property type="protein sequence ID" value="AXK51288.1"/>
    <property type="molecule type" value="Genomic_DNA"/>
</dbReference>
<name>A0A345Z3V9_9MOLU</name>
<reference evidence="1 2" key="1">
    <citation type="submission" date="2018-07" db="EMBL/GenBank/DDBJ databases">
        <title>Complete genome sequence of Spiroplasma alleghenense PLHS-1 (ATCC 51752).</title>
        <authorList>
            <person name="Chou L."/>
            <person name="Lee T.-Y."/>
            <person name="Tsai Y.-M."/>
            <person name="Kuo C.-H."/>
        </authorList>
    </citation>
    <scope>NUCLEOTIDE SEQUENCE [LARGE SCALE GENOMIC DNA]</scope>
    <source>
        <strain evidence="1 2">PLHS-1</strain>
    </source>
</reference>
<dbReference type="OrthoDB" id="390054at2"/>
<evidence type="ECO:0000313" key="1">
    <source>
        <dbReference type="EMBL" id="AXK51288.1"/>
    </source>
</evidence>
<accession>A0A345Z3V9</accession>
<dbReference type="RefSeq" id="WP_115558192.1">
    <property type="nucleotide sequence ID" value="NZ_CP031376.1"/>
</dbReference>
<dbReference type="AlphaFoldDB" id="A0A345Z3V9"/>
<evidence type="ECO:0000313" key="2">
    <source>
        <dbReference type="Proteomes" id="UP000254792"/>
    </source>
</evidence>
<organism evidence="1 2">
    <name type="scientific">Spiroplasma alleghenense</name>
    <dbReference type="NCBI Taxonomy" id="216931"/>
    <lineage>
        <taxon>Bacteria</taxon>
        <taxon>Bacillati</taxon>
        <taxon>Mycoplasmatota</taxon>
        <taxon>Mollicutes</taxon>
        <taxon>Entomoplasmatales</taxon>
        <taxon>Spiroplasmataceae</taxon>
        <taxon>Spiroplasma</taxon>
    </lineage>
</organism>
<protein>
    <submittedName>
        <fullName evidence="1">Uncharacterized protein</fullName>
    </submittedName>
</protein>